<evidence type="ECO:0000256" key="5">
    <source>
        <dbReference type="ARBA" id="ARBA00022597"/>
    </source>
</evidence>
<feature type="transmembrane region" description="Helical" evidence="10">
    <location>
        <begin position="21"/>
        <end position="46"/>
    </location>
</feature>
<dbReference type="Proteomes" id="UP000317303">
    <property type="component" value="Unassembled WGS sequence"/>
</dbReference>
<name>A0A660CEF7_9PSEU</name>
<dbReference type="InterPro" id="IPR050814">
    <property type="entry name" value="Myo-inositol_Transporter"/>
</dbReference>
<evidence type="ECO:0000256" key="10">
    <source>
        <dbReference type="SAM" id="Phobius"/>
    </source>
</evidence>
<proteinExistence type="inferred from homology"/>
<dbReference type="Pfam" id="PF00083">
    <property type="entry name" value="Sugar_tr"/>
    <property type="match status" value="1"/>
</dbReference>
<dbReference type="EMBL" id="VLJV01000001">
    <property type="protein sequence ID" value="TWH19275.1"/>
    <property type="molecule type" value="Genomic_DNA"/>
</dbReference>
<evidence type="ECO:0000256" key="9">
    <source>
        <dbReference type="RuleBase" id="RU003346"/>
    </source>
</evidence>
<dbReference type="FunFam" id="1.20.1250.20:FF:000218">
    <property type="entry name" value="facilitated trehalose transporter Tret1"/>
    <property type="match status" value="1"/>
</dbReference>
<feature type="domain" description="Major facilitator superfamily (MFS) profile" evidence="11">
    <location>
        <begin position="20"/>
        <end position="440"/>
    </location>
</feature>
<keyword evidence="13" id="KW-1185">Reference proteome</keyword>
<comment type="caution">
    <text evidence="12">The sequence shown here is derived from an EMBL/GenBank/DDBJ whole genome shotgun (WGS) entry which is preliminary data.</text>
</comment>
<keyword evidence="7 10" id="KW-1133">Transmembrane helix</keyword>
<dbReference type="OrthoDB" id="4008739at2"/>
<evidence type="ECO:0000313" key="13">
    <source>
        <dbReference type="Proteomes" id="UP000317303"/>
    </source>
</evidence>
<keyword evidence="4" id="KW-1003">Cell membrane</keyword>
<feature type="transmembrane region" description="Helical" evidence="10">
    <location>
        <begin position="415"/>
        <end position="432"/>
    </location>
</feature>
<dbReference type="InterPro" id="IPR036259">
    <property type="entry name" value="MFS_trans_sf"/>
</dbReference>
<feature type="transmembrane region" description="Helical" evidence="10">
    <location>
        <begin position="172"/>
        <end position="193"/>
    </location>
</feature>
<feature type="transmembrane region" description="Helical" evidence="10">
    <location>
        <begin position="111"/>
        <end position="132"/>
    </location>
</feature>
<dbReference type="PRINTS" id="PR00171">
    <property type="entry name" value="SUGRTRNSPORT"/>
</dbReference>
<feature type="transmembrane region" description="Helical" evidence="10">
    <location>
        <begin position="346"/>
        <end position="374"/>
    </location>
</feature>
<comment type="similarity">
    <text evidence="2 9">Belongs to the major facilitator superfamily. Sugar transporter (TC 2.A.1.1) family.</text>
</comment>
<dbReference type="PROSITE" id="PS00216">
    <property type="entry name" value="SUGAR_TRANSPORT_1"/>
    <property type="match status" value="2"/>
</dbReference>
<organism evidence="12 13">
    <name type="scientific">Prauserella rugosa</name>
    <dbReference type="NCBI Taxonomy" id="43354"/>
    <lineage>
        <taxon>Bacteria</taxon>
        <taxon>Bacillati</taxon>
        <taxon>Actinomycetota</taxon>
        <taxon>Actinomycetes</taxon>
        <taxon>Pseudonocardiales</taxon>
        <taxon>Pseudonocardiaceae</taxon>
        <taxon>Prauserella</taxon>
    </lineage>
</organism>
<dbReference type="SUPFAM" id="SSF103473">
    <property type="entry name" value="MFS general substrate transporter"/>
    <property type="match status" value="1"/>
</dbReference>
<evidence type="ECO:0000256" key="2">
    <source>
        <dbReference type="ARBA" id="ARBA00010992"/>
    </source>
</evidence>
<accession>A0A660CEF7</accession>
<dbReference type="NCBIfam" id="TIGR00879">
    <property type="entry name" value="SP"/>
    <property type="match status" value="1"/>
</dbReference>
<evidence type="ECO:0000313" key="12">
    <source>
        <dbReference type="EMBL" id="TWH19275.1"/>
    </source>
</evidence>
<dbReference type="InterPro" id="IPR020846">
    <property type="entry name" value="MFS_dom"/>
</dbReference>
<dbReference type="RefSeq" id="WP_030532727.1">
    <property type="nucleotide sequence ID" value="NZ_JOIJ01000009.1"/>
</dbReference>
<dbReference type="InterPro" id="IPR005828">
    <property type="entry name" value="MFS_sugar_transport-like"/>
</dbReference>
<sequence>MNDSAVVGSARPRKSAGAGATVIAAFGGLLFGYDTGIISAALLYIGPEFDLSDQAKEFVVASLLVGAIIGVAAGGAIMDRIGRRRTLLAVAVLFLAGAIASGLAASMVVLLLARILLGLAIGAASVAVPAYIAEIAPAHLRGRLVSVNQLMISSGILISYITGYVLSDSQAWRWMLAVAAVPALVMLVALPLLPESPRWLLSQGRDGEARALLLRSRSAQAVDDEIAEITAAMRAEKTYTFRDLLSSRFRPGIILGVGVAATNQLVGVNAVTYYTPTLLTGSGFGDSAAILSSVGLGVANVGFTLVGLLLVDRIGRRPLVLGGTGLVVLSLVVIGAVYAFTDLDGIWAGVLLTFLMVYQASFSASLGLAMWLVNSEVFPTEVRGKAGSAGLATHWILNLLISVTVLTTINALSPSGLFWLYAVLGGLGLLFLHRKLPETRGRTLEEIDAELNGDVPARTPTAS</sequence>
<feature type="transmembrane region" description="Helical" evidence="10">
    <location>
        <begin position="386"/>
        <end position="409"/>
    </location>
</feature>
<dbReference type="PANTHER" id="PTHR48020">
    <property type="entry name" value="PROTON MYO-INOSITOL COTRANSPORTER"/>
    <property type="match status" value="1"/>
</dbReference>
<keyword evidence="8 10" id="KW-0472">Membrane</keyword>
<comment type="subcellular location">
    <subcellularLocation>
        <location evidence="1">Cell membrane</location>
        <topology evidence="1">Multi-pass membrane protein</topology>
    </subcellularLocation>
</comment>
<feature type="transmembrane region" description="Helical" evidence="10">
    <location>
        <begin position="87"/>
        <end position="105"/>
    </location>
</feature>
<dbReference type="GO" id="GO:0022857">
    <property type="term" value="F:transmembrane transporter activity"/>
    <property type="evidence" value="ECO:0007669"/>
    <property type="project" value="InterPro"/>
</dbReference>
<dbReference type="AlphaFoldDB" id="A0A660CEF7"/>
<evidence type="ECO:0000256" key="8">
    <source>
        <dbReference type="ARBA" id="ARBA00023136"/>
    </source>
</evidence>
<dbReference type="Gene3D" id="1.20.1250.20">
    <property type="entry name" value="MFS general substrate transporter like domains"/>
    <property type="match status" value="1"/>
</dbReference>
<evidence type="ECO:0000256" key="3">
    <source>
        <dbReference type="ARBA" id="ARBA00022448"/>
    </source>
</evidence>
<dbReference type="GO" id="GO:0005886">
    <property type="term" value="C:plasma membrane"/>
    <property type="evidence" value="ECO:0007669"/>
    <property type="project" value="UniProtKB-SubCell"/>
</dbReference>
<feature type="transmembrane region" description="Helical" evidence="10">
    <location>
        <begin position="144"/>
        <end position="166"/>
    </location>
</feature>
<evidence type="ECO:0000256" key="4">
    <source>
        <dbReference type="ARBA" id="ARBA00022475"/>
    </source>
</evidence>
<gene>
    <name evidence="12" type="ORF">JD82_01098</name>
</gene>
<feature type="transmembrane region" description="Helical" evidence="10">
    <location>
        <begin position="58"/>
        <end position="78"/>
    </location>
</feature>
<evidence type="ECO:0000256" key="6">
    <source>
        <dbReference type="ARBA" id="ARBA00022692"/>
    </source>
</evidence>
<dbReference type="InterPro" id="IPR003663">
    <property type="entry name" value="Sugar/inositol_transpt"/>
</dbReference>
<protein>
    <submittedName>
        <fullName evidence="12">Sugar porter (SP) family MFS transporter</fullName>
    </submittedName>
</protein>
<evidence type="ECO:0000259" key="11">
    <source>
        <dbReference type="PROSITE" id="PS50850"/>
    </source>
</evidence>
<keyword evidence="3 9" id="KW-0813">Transport</keyword>
<evidence type="ECO:0000256" key="7">
    <source>
        <dbReference type="ARBA" id="ARBA00022989"/>
    </source>
</evidence>
<evidence type="ECO:0000256" key="1">
    <source>
        <dbReference type="ARBA" id="ARBA00004651"/>
    </source>
</evidence>
<dbReference type="PROSITE" id="PS00217">
    <property type="entry name" value="SUGAR_TRANSPORT_2"/>
    <property type="match status" value="1"/>
</dbReference>
<keyword evidence="5" id="KW-0762">Sugar transport</keyword>
<feature type="transmembrane region" description="Helical" evidence="10">
    <location>
        <begin position="318"/>
        <end position="340"/>
    </location>
</feature>
<feature type="transmembrane region" description="Helical" evidence="10">
    <location>
        <begin position="287"/>
        <end position="311"/>
    </location>
</feature>
<dbReference type="PROSITE" id="PS50850">
    <property type="entry name" value="MFS"/>
    <property type="match status" value="1"/>
</dbReference>
<feature type="transmembrane region" description="Helical" evidence="10">
    <location>
        <begin position="252"/>
        <end position="275"/>
    </location>
</feature>
<dbReference type="InterPro" id="IPR005829">
    <property type="entry name" value="Sugar_transporter_CS"/>
</dbReference>
<reference evidence="12 13" key="1">
    <citation type="submission" date="2019-07" db="EMBL/GenBank/DDBJ databases">
        <title>R&amp;d 2014.</title>
        <authorList>
            <person name="Klenk H.-P."/>
        </authorList>
    </citation>
    <scope>NUCLEOTIDE SEQUENCE [LARGE SCALE GENOMIC DNA]</scope>
    <source>
        <strain evidence="12 13">DSM 43194</strain>
    </source>
</reference>
<dbReference type="PANTHER" id="PTHR48020:SF12">
    <property type="entry name" value="PROTON MYO-INOSITOL COTRANSPORTER"/>
    <property type="match status" value="1"/>
</dbReference>
<keyword evidence="6 10" id="KW-0812">Transmembrane</keyword>